<dbReference type="AlphaFoldDB" id="A0A7Z0DH86"/>
<dbReference type="SUPFAM" id="SSF89796">
    <property type="entry name" value="CoA-transferase family III (CaiB/BaiF)"/>
    <property type="match status" value="2"/>
</dbReference>
<dbReference type="InterPro" id="IPR003673">
    <property type="entry name" value="CoA-Trfase_fam_III"/>
</dbReference>
<comment type="caution">
    <text evidence="1">The sequence shown here is derived from an EMBL/GenBank/DDBJ whole genome shotgun (WGS) entry which is preliminary data.</text>
</comment>
<evidence type="ECO:0000313" key="1">
    <source>
        <dbReference type="EMBL" id="NYI75524.1"/>
    </source>
</evidence>
<dbReference type="EMBL" id="JACBZR010000001">
    <property type="protein sequence ID" value="NYI75524.1"/>
    <property type="molecule type" value="Genomic_DNA"/>
</dbReference>
<keyword evidence="2" id="KW-1185">Reference proteome</keyword>
<dbReference type="Proteomes" id="UP000564496">
    <property type="component" value="Unassembled WGS sequence"/>
</dbReference>
<sequence>MTSQSVGRGPLAGLVVVDVSTTLPGCQTSQFLADAGADVIMVEPPGGNPMRRDPGWPALLRTRRSITLDIENDEGDLNTLRGLLAQADVLVSTMRPTTAERIGFTPDALAEKFPRLVAAMVTGWGMEGPFRHYKGYEALINARSGLMHSKRQLKLRPGPAYVTTPYASFGASQGAIQGILAALLERESSGLGQAVESNLVRGVAAYDTYNQFYELVLHRYPGAYQPMDTAYDDEGYPQAYLIYALLIAATKDGTWLQFAQTAPRLMQAWLVELGVAADLADPKWEGFPMLPTKELRTEWWDKMLAKVSERTLEEWQHTFETNGDVSAETYRSPTGSFDHPQVVHDKRVVVVEDPELGPVRQPSSLLHTADGPLARFLPAPRVGEHADELTALAAKIVDAVSPAGARPDGLPLEGITIVEFGVMFAGPFGATLLTDLGARVIKIETLQGDQIRNLVAFPEAGGARVLQGKESLAVDLGSEDGLAIVHEVVKSADVVLQCFRAGAAERNKVDEATLKQLNPDLVYLSAPGYGVEGPYSTRAAYAPSIGAASGISATDAGGLPHSPTDIDDLHRSGRMLHAAGACPAVQADGAAALGVGTSLLLGILARARGVAMDGMVATMLGTAHQALITYNADYEGKGETPHPDPDFYGLNALYRLYQSNDGWVFLAAPEADEWDDLVKGLASHVDLGADERFSTPELRVENDSDLAEVLAGVFAKGAKRDWETDLTAADVGCVLVAEENCEWVIQDDEFFEAGYSVEAVSPIFDEHRRTAPLTAFSRSQVQALAGCTIGQHTKAILAEIGYAEERVVDLIERKVVGV</sequence>
<dbReference type="InterPro" id="IPR050509">
    <property type="entry name" value="CoA-transferase_III"/>
</dbReference>
<dbReference type="Gene3D" id="3.40.50.10540">
    <property type="entry name" value="Crotonobetainyl-coa:carnitine coa-transferase, domain 1"/>
    <property type="match status" value="3"/>
</dbReference>
<reference evidence="1 2" key="1">
    <citation type="submission" date="2020-07" db="EMBL/GenBank/DDBJ databases">
        <title>Sequencing the genomes of 1000 actinobacteria strains.</title>
        <authorList>
            <person name="Klenk H.-P."/>
        </authorList>
    </citation>
    <scope>NUCLEOTIDE SEQUENCE [LARGE SCALE GENOMIC DNA]</scope>
    <source>
        <strain evidence="1 2">DSM 26487</strain>
    </source>
</reference>
<dbReference type="InterPro" id="IPR044855">
    <property type="entry name" value="CoA-Trfase_III_dom3_sf"/>
</dbReference>
<dbReference type="RefSeq" id="WP_179656239.1">
    <property type="nucleotide sequence ID" value="NZ_JACBZR010000001.1"/>
</dbReference>
<proteinExistence type="predicted"/>
<organism evidence="1 2">
    <name type="scientific">Nocardioides panzhihuensis</name>
    <dbReference type="NCBI Taxonomy" id="860243"/>
    <lineage>
        <taxon>Bacteria</taxon>
        <taxon>Bacillati</taxon>
        <taxon>Actinomycetota</taxon>
        <taxon>Actinomycetes</taxon>
        <taxon>Propionibacteriales</taxon>
        <taxon>Nocardioidaceae</taxon>
        <taxon>Nocardioides</taxon>
    </lineage>
</organism>
<protein>
    <submittedName>
        <fullName evidence="1">Crotonobetainyl-CoA:carnitine CoA-transferase CaiB-like acyl-CoA transferase</fullName>
    </submittedName>
</protein>
<dbReference type="Pfam" id="PF02515">
    <property type="entry name" value="CoA_transf_3"/>
    <property type="match status" value="2"/>
</dbReference>
<name>A0A7Z0DH86_9ACTN</name>
<dbReference type="PANTHER" id="PTHR48228">
    <property type="entry name" value="SUCCINYL-COA--D-CITRAMALATE COA-TRANSFERASE"/>
    <property type="match status" value="1"/>
</dbReference>
<accession>A0A7Z0DH86</accession>
<dbReference type="Gene3D" id="3.30.1540.10">
    <property type="entry name" value="formyl-coa transferase, domain 3"/>
    <property type="match status" value="1"/>
</dbReference>
<evidence type="ECO:0000313" key="2">
    <source>
        <dbReference type="Proteomes" id="UP000564496"/>
    </source>
</evidence>
<dbReference type="GO" id="GO:0016740">
    <property type="term" value="F:transferase activity"/>
    <property type="evidence" value="ECO:0007669"/>
    <property type="project" value="UniProtKB-KW"/>
</dbReference>
<gene>
    <name evidence="1" type="ORF">BJ988_000172</name>
</gene>
<keyword evidence="1" id="KW-0808">Transferase</keyword>
<dbReference type="InterPro" id="IPR023606">
    <property type="entry name" value="CoA-Trfase_III_dom_1_sf"/>
</dbReference>
<dbReference type="PANTHER" id="PTHR48228:SF5">
    <property type="entry name" value="ALPHA-METHYLACYL-COA RACEMASE"/>
    <property type="match status" value="1"/>
</dbReference>